<evidence type="ECO:0000256" key="2">
    <source>
        <dbReference type="ARBA" id="ARBA00022679"/>
    </source>
</evidence>
<dbReference type="SUPFAM" id="SSF55890">
    <property type="entry name" value="Sporulation response regulatory protein Spo0B"/>
    <property type="match status" value="1"/>
</dbReference>
<dbReference type="InterPro" id="IPR039506">
    <property type="entry name" value="SPOB_a"/>
</dbReference>
<evidence type="ECO:0000313" key="6">
    <source>
        <dbReference type="EMBL" id="GGO05810.1"/>
    </source>
</evidence>
<evidence type="ECO:0000256" key="1">
    <source>
        <dbReference type="ARBA" id="ARBA00022553"/>
    </source>
</evidence>
<keyword evidence="4" id="KW-0812">Transmembrane</keyword>
<keyword evidence="4" id="KW-1133">Transmembrane helix</keyword>
<gene>
    <name evidence="6" type="ORF">GCM10010969_32560</name>
</gene>
<keyword evidence="2" id="KW-0808">Transferase</keyword>
<comment type="caution">
    <text evidence="6">The sequence shown here is derived from an EMBL/GenBank/DDBJ whole genome shotgun (WGS) entry which is preliminary data.</text>
</comment>
<keyword evidence="3" id="KW-0418">Kinase</keyword>
<evidence type="ECO:0000256" key="4">
    <source>
        <dbReference type="SAM" id="Phobius"/>
    </source>
</evidence>
<dbReference type="Gene3D" id="1.10.287.130">
    <property type="match status" value="1"/>
</dbReference>
<proteinExistence type="predicted"/>
<dbReference type="InterPro" id="IPR016120">
    <property type="entry name" value="Sig_transdc_His_kin_SpoOB"/>
</dbReference>
<feature type="transmembrane region" description="Helical" evidence="4">
    <location>
        <begin position="6"/>
        <end position="35"/>
    </location>
</feature>
<dbReference type="Proteomes" id="UP000606653">
    <property type="component" value="Unassembled WGS sequence"/>
</dbReference>
<name>A0ABQ2L7F6_9BACL</name>
<feature type="domain" description="SpoOB alpha-helical" evidence="5">
    <location>
        <begin position="58"/>
        <end position="108"/>
    </location>
</feature>
<dbReference type="EMBL" id="BMLN01000010">
    <property type="protein sequence ID" value="GGO05810.1"/>
    <property type="molecule type" value="Genomic_DNA"/>
</dbReference>
<evidence type="ECO:0000313" key="7">
    <source>
        <dbReference type="Proteomes" id="UP000606653"/>
    </source>
</evidence>
<reference evidence="7" key="1">
    <citation type="journal article" date="2019" name="Int. J. Syst. Evol. Microbiol.">
        <title>The Global Catalogue of Microorganisms (GCM) 10K type strain sequencing project: providing services to taxonomists for standard genome sequencing and annotation.</title>
        <authorList>
            <consortium name="The Broad Institute Genomics Platform"/>
            <consortium name="The Broad Institute Genome Sequencing Center for Infectious Disease"/>
            <person name="Wu L."/>
            <person name="Ma J."/>
        </authorList>
    </citation>
    <scope>NUCLEOTIDE SEQUENCE [LARGE SCALE GENOMIC DNA]</scope>
    <source>
        <strain evidence="7">CGMCC 1.6964</strain>
    </source>
</reference>
<evidence type="ECO:0000256" key="3">
    <source>
        <dbReference type="ARBA" id="ARBA00022777"/>
    </source>
</evidence>
<dbReference type="Pfam" id="PF14689">
    <property type="entry name" value="SPOB_a"/>
    <property type="match status" value="1"/>
</dbReference>
<accession>A0ABQ2L7F6</accession>
<keyword evidence="1" id="KW-0597">Phosphoprotein</keyword>
<organism evidence="6 7">
    <name type="scientific">Saccharibacillus kuerlensis</name>
    <dbReference type="NCBI Taxonomy" id="459527"/>
    <lineage>
        <taxon>Bacteria</taxon>
        <taxon>Bacillati</taxon>
        <taxon>Bacillota</taxon>
        <taxon>Bacilli</taxon>
        <taxon>Bacillales</taxon>
        <taxon>Paenibacillaceae</taxon>
        <taxon>Saccharibacillus</taxon>
    </lineage>
</organism>
<keyword evidence="7" id="KW-1185">Reference proteome</keyword>
<keyword evidence="4" id="KW-0472">Membrane</keyword>
<evidence type="ECO:0000259" key="5">
    <source>
        <dbReference type="Pfam" id="PF14689"/>
    </source>
</evidence>
<sequence>MPLSVAVPLILAWIFPRAVMFVLLAVWLAGVFLLMSGQERRRRKRELEELRQSLQQFFLDVLSHQRHDWMNELQVIFGYARMGKTERVGEIVERVSEDMHRESRIAKLGLPELVFYLMTIKGENREIALRVEVDEDLHYAGSLTLEEEAALVRALRAGMAAYRYSGMAERSMEPALRIVFGEQGGEATLFIETDTDTDDDSEAAPMLHHAVKEALKPCTLPMELIDGGTLIRWKLPV</sequence>
<protein>
    <recommendedName>
        <fullName evidence="5">SpoOB alpha-helical domain-containing protein</fullName>
    </recommendedName>
</protein>